<evidence type="ECO:0000313" key="2">
    <source>
        <dbReference type="Proteomes" id="UP000321386"/>
    </source>
</evidence>
<accession>A0A510UVB4</accession>
<gene>
    <name evidence="1" type="ORF">CPE01_23570</name>
</gene>
<proteinExistence type="predicted"/>
<comment type="caution">
    <text evidence="1">The sequence shown here is derived from an EMBL/GenBank/DDBJ whole genome shotgun (WGS) entry which is preliminary data.</text>
</comment>
<evidence type="ECO:0000313" key="1">
    <source>
        <dbReference type="EMBL" id="GEK18624.1"/>
    </source>
</evidence>
<dbReference type="RefSeq" id="WP_146806964.1">
    <property type="nucleotide sequence ID" value="NZ_BJUA01000011.1"/>
</dbReference>
<name>A0A510UVB4_9CELL</name>
<dbReference type="EMBL" id="BJUA01000011">
    <property type="protein sequence ID" value="GEK18624.1"/>
    <property type="molecule type" value="Genomic_DNA"/>
</dbReference>
<dbReference type="AlphaFoldDB" id="A0A510UVB4"/>
<dbReference type="OrthoDB" id="9948653at2"/>
<reference evidence="1 2" key="1">
    <citation type="submission" date="2019-07" db="EMBL/GenBank/DDBJ databases">
        <title>Whole genome shotgun sequence of Cellulomonas persica NBRC 101101.</title>
        <authorList>
            <person name="Hosoyama A."/>
            <person name="Uohara A."/>
            <person name="Ohji S."/>
            <person name="Ichikawa N."/>
        </authorList>
    </citation>
    <scope>NUCLEOTIDE SEQUENCE [LARGE SCALE GENOMIC DNA]</scope>
    <source>
        <strain evidence="1 2">NBRC 101101</strain>
    </source>
</reference>
<protein>
    <submittedName>
        <fullName evidence="1">Uncharacterized protein</fullName>
    </submittedName>
</protein>
<dbReference type="Proteomes" id="UP000321386">
    <property type="component" value="Unassembled WGS sequence"/>
</dbReference>
<organism evidence="1 2">
    <name type="scientific">Cellulomonas persica</name>
    <dbReference type="NCBI Taxonomy" id="76861"/>
    <lineage>
        <taxon>Bacteria</taxon>
        <taxon>Bacillati</taxon>
        <taxon>Actinomycetota</taxon>
        <taxon>Actinomycetes</taxon>
        <taxon>Micrococcales</taxon>
        <taxon>Cellulomonadaceae</taxon>
        <taxon>Cellulomonas</taxon>
    </lineage>
</organism>
<sequence length="155" mass="16997">MDPRTHDPAQLVETAARALFERRAEHSGLRFDALPVWALWVRESYLEDARAVLEAVGLVPGPQRATGDRYERLADAALRTSSRLPVGRAGRVPAQRAPIGVDDRVIDRMSSPRTEELEALLLEPADVAALGFSGVESSLDWKPPVSSWNPPSSAY</sequence>
<keyword evidence="2" id="KW-1185">Reference proteome</keyword>